<dbReference type="PROSITE" id="PS00198">
    <property type="entry name" value="4FE4S_FER_1"/>
    <property type="match status" value="2"/>
</dbReference>
<dbReference type="Pfam" id="PF00037">
    <property type="entry name" value="Fer4"/>
    <property type="match status" value="1"/>
</dbReference>
<dbReference type="InterPro" id="IPR017900">
    <property type="entry name" value="4Fe4S_Fe_S_CS"/>
</dbReference>
<sequence length="302" mass="32952">MPGSFPFIKKNFMRIAIASGKGGTGKTTVAIHLYQYLSKLLDDQVQLIDCDVEEPNDLLFIPNAVNISENTVFTMVPEIDTAQCTFCKKCSDWCEFNAITLVKNRKFAEINKDLCHSCGACLHACEFAAIREYKNPIGTISGYKTTFGTGITEGRLRIGSSMQTSLIRALKKQTAGSAVLQILDAPPGTSCPVVETVSGAAYVILVTEPTPFGLNDLKLTVDLLNDLKIPFGVIVNKAGLGNKAVYGYLEANNIELIGKIPFSKEYAESYSKGTLLNNVPEELEAFYIKTAERLLEVTGIKN</sequence>
<dbReference type="EMBL" id="QWGR01000006">
    <property type="protein sequence ID" value="RIJ48006.1"/>
    <property type="molecule type" value="Genomic_DNA"/>
</dbReference>
<dbReference type="Pfam" id="PF01656">
    <property type="entry name" value="CbiA"/>
    <property type="match status" value="1"/>
</dbReference>
<evidence type="ECO:0000256" key="3">
    <source>
        <dbReference type="ARBA" id="ARBA00023014"/>
    </source>
</evidence>
<proteinExistence type="predicted"/>
<protein>
    <submittedName>
        <fullName evidence="5">Cobyrinic acid a,c-diamide synthase</fullName>
    </submittedName>
</protein>
<dbReference type="Proteomes" id="UP000265926">
    <property type="component" value="Unassembled WGS sequence"/>
</dbReference>
<keyword evidence="1" id="KW-0479">Metal-binding</keyword>
<dbReference type="GO" id="GO:0046872">
    <property type="term" value="F:metal ion binding"/>
    <property type="evidence" value="ECO:0007669"/>
    <property type="project" value="UniProtKB-KW"/>
</dbReference>
<keyword evidence="6" id="KW-1185">Reference proteome</keyword>
<dbReference type="Gene3D" id="3.30.70.20">
    <property type="match status" value="1"/>
</dbReference>
<keyword evidence="2" id="KW-0408">Iron</keyword>
<dbReference type="InterPro" id="IPR017896">
    <property type="entry name" value="4Fe4S_Fe-S-bd"/>
</dbReference>
<dbReference type="SUPFAM" id="SSF54862">
    <property type="entry name" value="4Fe-4S ferredoxins"/>
    <property type="match status" value="1"/>
</dbReference>
<dbReference type="PROSITE" id="PS51379">
    <property type="entry name" value="4FE4S_FER_2"/>
    <property type="match status" value="2"/>
</dbReference>
<organism evidence="5 6">
    <name type="scientific">Maribellus luteus</name>
    <dbReference type="NCBI Taxonomy" id="2305463"/>
    <lineage>
        <taxon>Bacteria</taxon>
        <taxon>Pseudomonadati</taxon>
        <taxon>Bacteroidota</taxon>
        <taxon>Bacteroidia</taxon>
        <taxon>Marinilabiliales</taxon>
        <taxon>Prolixibacteraceae</taxon>
        <taxon>Maribellus</taxon>
    </lineage>
</organism>
<dbReference type="AlphaFoldDB" id="A0A399SVF2"/>
<dbReference type="GO" id="GO:0051536">
    <property type="term" value="F:iron-sulfur cluster binding"/>
    <property type="evidence" value="ECO:0007669"/>
    <property type="project" value="UniProtKB-KW"/>
</dbReference>
<dbReference type="Gene3D" id="3.40.50.300">
    <property type="entry name" value="P-loop containing nucleotide triphosphate hydrolases"/>
    <property type="match status" value="1"/>
</dbReference>
<reference evidence="5 6" key="1">
    <citation type="submission" date="2018-08" db="EMBL/GenBank/DDBJ databases">
        <title>Pallidiluteibacterium maritimus gen. nov., sp. nov., isolated from coastal sediment.</title>
        <authorList>
            <person name="Zhou L.Y."/>
        </authorList>
    </citation>
    <scope>NUCLEOTIDE SEQUENCE [LARGE SCALE GENOMIC DNA]</scope>
    <source>
        <strain evidence="5 6">XSD2</strain>
    </source>
</reference>
<dbReference type="InterPro" id="IPR002586">
    <property type="entry name" value="CobQ/CobB/MinD/ParA_Nub-bd_dom"/>
</dbReference>
<evidence type="ECO:0000256" key="1">
    <source>
        <dbReference type="ARBA" id="ARBA00022723"/>
    </source>
</evidence>
<dbReference type="SUPFAM" id="SSF52540">
    <property type="entry name" value="P-loop containing nucleoside triphosphate hydrolases"/>
    <property type="match status" value="1"/>
</dbReference>
<evidence type="ECO:0000313" key="6">
    <source>
        <dbReference type="Proteomes" id="UP000265926"/>
    </source>
</evidence>
<dbReference type="PANTHER" id="PTHR43063:SF1">
    <property type="entry name" value="4FE-4S CLUSTER CONTAINING PARA FAMILY ATPASE PROTEIN"/>
    <property type="match status" value="1"/>
</dbReference>
<keyword evidence="3" id="KW-0411">Iron-sulfur</keyword>
<dbReference type="PANTHER" id="PTHR43063">
    <property type="entry name" value="4FE-4S CLUSTER CONTAINING PARA FAMILY ATPASE PROTEIN"/>
    <property type="match status" value="1"/>
</dbReference>
<evidence type="ECO:0000259" key="4">
    <source>
        <dbReference type="PROSITE" id="PS51379"/>
    </source>
</evidence>
<accession>A0A399SVF2</accession>
<feature type="domain" description="4Fe-4S ferredoxin-type" evidence="4">
    <location>
        <begin position="106"/>
        <end position="135"/>
    </location>
</feature>
<evidence type="ECO:0000256" key="2">
    <source>
        <dbReference type="ARBA" id="ARBA00023004"/>
    </source>
</evidence>
<dbReference type="InterPro" id="IPR027417">
    <property type="entry name" value="P-loop_NTPase"/>
</dbReference>
<comment type="caution">
    <text evidence="5">The sequence shown here is derived from an EMBL/GenBank/DDBJ whole genome shotgun (WGS) entry which is preliminary data.</text>
</comment>
<feature type="domain" description="4Fe-4S ferredoxin-type" evidence="4">
    <location>
        <begin position="75"/>
        <end position="104"/>
    </location>
</feature>
<gene>
    <name evidence="5" type="ORF">D1614_12885</name>
</gene>
<dbReference type="OrthoDB" id="9778602at2"/>
<evidence type="ECO:0000313" key="5">
    <source>
        <dbReference type="EMBL" id="RIJ48006.1"/>
    </source>
</evidence>
<name>A0A399SVF2_9BACT</name>